<protein>
    <submittedName>
        <fullName evidence="2">Uncharacterized protein</fullName>
    </submittedName>
</protein>
<evidence type="ECO:0000313" key="2">
    <source>
        <dbReference type="EMBL" id="GAF97134.1"/>
    </source>
</evidence>
<dbReference type="EMBL" id="BARS01010766">
    <property type="protein sequence ID" value="GAF97134.1"/>
    <property type="molecule type" value="Genomic_DNA"/>
</dbReference>
<evidence type="ECO:0000256" key="1">
    <source>
        <dbReference type="SAM" id="Phobius"/>
    </source>
</evidence>
<feature type="transmembrane region" description="Helical" evidence="1">
    <location>
        <begin position="76"/>
        <end position="99"/>
    </location>
</feature>
<keyword evidence="1" id="KW-0812">Transmembrane</keyword>
<feature type="transmembrane region" description="Helical" evidence="1">
    <location>
        <begin position="142"/>
        <end position="159"/>
    </location>
</feature>
<reference evidence="2" key="1">
    <citation type="journal article" date="2014" name="Front. Microbiol.">
        <title>High frequency of phylogenetically diverse reductive dehalogenase-homologous genes in deep subseafloor sedimentary metagenomes.</title>
        <authorList>
            <person name="Kawai M."/>
            <person name="Futagami T."/>
            <person name="Toyoda A."/>
            <person name="Takaki Y."/>
            <person name="Nishi S."/>
            <person name="Hori S."/>
            <person name="Arai W."/>
            <person name="Tsubouchi T."/>
            <person name="Morono Y."/>
            <person name="Uchiyama I."/>
            <person name="Ito T."/>
            <person name="Fujiyama A."/>
            <person name="Inagaki F."/>
            <person name="Takami H."/>
        </authorList>
    </citation>
    <scope>NUCLEOTIDE SEQUENCE</scope>
    <source>
        <strain evidence="2">Expedition CK06-06</strain>
    </source>
</reference>
<name>X0TV57_9ZZZZ</name>
<proteinExistence type="predicted"/>
<feature type="transmembrane region" description="Helical" evidence="1">
    <location>
        <begin position="39"/>
        <end position="64"/>
    </location>
</feature>
<organism evidence="2">
    <name type="scientific">marine sediment metagenome</name>
    <dbReference type="NCBI Taxonomy" id="412755"/>
    <lineage>
        <taxon>unclassified sequences</taxon>
        <taxon>metagenomes</taxon>
        <taxon>ecological metagenomes</taxon>
    </lineage>
</organism>
<feature type="transmembrane region" description="Helical" evidence="1">
    <location>
        <begin position="202"/>
        <end position="222"/>
    </location>
</feature>
<accession>X0TV57</accession>
<keyword evidence="1" id="KW-1133">Transmembrane helix</keyword>
<sequence>MEADEGENYCPACGQRLSEGGEGRVRRLSDRRAVDHLSLGFNLAMARPMVFAPVLLGGIISIVIDNFGGGTGPPSFAPILFFASIVSMVGSIITFVLNFATVDMARDAYMNQPLDLGRSFNYALGRIVTFFFASIVRVLMSLTIILIPAASLMTVIIVMDETGIMNAISQAFSVLTRDLGDVIIIVVVSIVGYVLLGWAPMVGGLLTACFGVIIDLAFIDVYHHYKKEYLAF</sequence>
<comment type="caution">
    <text evidence="2">The sequence shown here is derived from an EMBL/GenBank/DDBJ whole genome shotgun (WGS) entry which is preliminary data.</text>
</comment>
<gene>
    <name evidence="2" type="ORF">S01H1_19834</name>
</gene>
<keyword evidence="1" id="KW-0472">Membrane</keyword>
<dbReference type="AlphaFoldDB" id="X0TV57"/>